<dbReference type="RefSeq" id="WP_262601380.1">
    <property type="nucleotide sequence ID" value="NZ_CP103300.1"/>
</dbReference>
<dbReference type="Proteomes" id="UP001163255">
    <property type="component" value="Chromosome"/>
</dbReference>
<sequence>MPIFTFIPTVKKLSIRNGLKLFTCKTGGRKAQNLIIHCHGTFRLEKPGSLMPSDITTVPPGTSLYFYAPHGAVLHNSLDRLMSGVYEPLEVIMAGQPCANYLLVPELHKAWGSEDFVKATIMDDRTSPGKKAKKHPLREFDVVLVSHDIRLGKLIETLQLEGQLYPRTHCSFCRDSARGLVLRGYDPEFETPPNVYQGDLGRWHIL</sequence>
<name>A0ABY6H0P5_9GAMM</name>
<keyword evidence="3" id="KW-1185">Reference proteome</keyword>
<feature type="domain" description="Putative adhesin Stv" evidence="1">
    <location>
        <begin position="34"/>
        <end position="174"/>
    </location>
</feature>
<dbReference type="InterPro" id="IPR049002">
    <property type="entry name" value="Stv"/>
</dbReference>
<protein>
    <recommendedName>
        <fullName evidence="1">Putative adhesin Stv domain-containing protein</fullName>
    </recommendedName>
</protein>
<evidence type="ECO:0000259" key="1">
    <source>
        <dbReference type="Pfam" id="PF21527"/>
    </source>
</evidence>
<evidence type="ECO:0000313" key="2">
    <source>
        <dbReference type="EMBL" id="UYM18625.1"/>
    </source>
</evidence>
<gene>
    <name evidence="2" type="ORF">NX720_12225</name>
</gene>
<evidence type="ECO:0000313" key="3">
    <source>
        <dbReference type="Proteomes" id="UP001163255"/>
    </source>
</evidence>
<dbReference type="EMBL" id="CP103300">
    <property type="protein sequence ID" value="UYM18625.1"/>
    <property type="molecule type" value="Genomic_DNA"/>
</dbReference>
<dbReference type="Pfam" id="PF21527">
    <property type="entry name" value="Stv"/>
    <property type="match status" value="1"/>
</dbReference>
<organism evidence="2 3">
    <name type="scientific">Endozoicomonas euniceicola</name>
    <dbReference type="NCBI Taxonomy" id="1234143"/>
    <lineage>
        <taxon>Bacteria</taxon>
        <taxon>Pseudomonadati</taxon>
        <taxon>Pseudomonadota</taxon>
        <taxon>Gammaproteobacteria</taxon>
        <taxon>Oceanospirillales</taxon>
        <taxon>Endozoicomonadaceae</taxon>
        <taxon>Endozoicomonas</taxon>
    </lineage>
</organism>
<accession>A0ABY6H0P5</accession>
<reference evidence="2" key="1">
    <citation type="submission" date="2022-10" db="EMBL/GenBank/DDBJ databases">
        <title>Completed Genome Sequence of two octocoral isolated bacterium, Endozoicomonas euniceicola EF212T and Endozoicomonas gorgoniicola PS125T.</title>
        <authorList>
            <person name="Chiou Y.-J."/>
            <person name="Chen Y.-H."/>
        </authorList>
    </citation>
    <scope>NUCLEOTIDE SEQUENCE</scope>
    <source>
        <strain evidence="2">EF212</strain>
    </source>
</reference>
<proteinExistence type="predicted"/>